<reference evidence="1 2" key="2">
    <citation type="journal article" date="2022" name="Mol. Ecol. Resour.">
        <title>The genomes of chicory, endive, great burdock and yacon provide insights into Asteraceae paleo-polyploidization history and plant inulin production.</title>
        <authorList>
            <person name="Fan W."/>
            <person name="Wang S."/>
            <person name="Wang H."/>
            <person name="Wang A."/>
            <person name="Jiang F."/>
            <person name="Liu H."/>
            <person name="Zhao H."/>
            <person name="Xu D."/>
            <person name="Zhang Y."/>
        </authorList>
    </citation>
    <scope>NUCLEOTIDE SEQUENCE [LARGE SCALE GENOMIC DNA]</scope>
    <source>
        <strain evidence="2">cv. Niubang</strain>
    </source>
</reference>
<accession>A0ACB9CNN1</accession>
<organism evidence="1 2">
    <name type="scientific">Arctium lappa</name>
    <name type="common">Greater burdock</name>
    <name type="synonym">Lappa major</name>
    <dbReference type="NCBI Taxonomy" id="4217"/>
    <lineage>
        <taxon>Eukaryota</taxon>
        <taxon>Viridiplantae</taxon>
        <taxon>Streptophyta</taxon>
        <taxon>Embryophyta</taxon>
        <taxon>Tracheophyta</taxon>
        <taxon>Spermatophyta</taxon>
        <taxon>Magnoliopsida</taxon>
        <taxon>eudicotyledons</taxon>
        <taxon>Gunneridae</taxon>
        <taxon>Pentapetalae</taxon>
        <taxon>asterids</taxon>
        <taxon>campanulids</taxon>
        <taxon>Asterales</taxon>
        <taxon>Asteraceae</taxon>
        <taxon>Carduoideae</taxon>
        <taxon>Cardueae</taxon>
        <taxon>Arctiinae</taxon>
        <taxon>Arctium</taxon>
    </lineage>
</organism>
<protein>
    <submittedName>
        <fullName evidence="1">Uncharacterized protein</fullName>
    </submittedName>
</protein>
<evidence type="ECO:0000313" key="1">
    <source>
        <dbReference type="EMBL" id="KAI3735938.1"/>
    </source>
</evidence>
<sequence length="289" mass="31720">MVRCQSLRKQPSWNSRIQVFLVVATMLGDGLFHVIYIAIMMLFSFISHKSKKILSSSLDEDAPASFDGKKRNEYFIKDQISSLTALGGYMILAIISIIVIPHFIFPQIKWYQLLVAYIIAPILAFCDAYGCGLTDCSVPSNYGKLAILIFSGWARLQNGGIIAGLAACGVMMNIVSTASDLMQDFKTGYLTLSSPRSMFFSQVLGTAMGCVMSPLVFWFFYRAYCVGDPNGSYPSPYGTLYRGIALLGVEGFGSLPRNCVKLSIGFFLGAILIRLIGCLMLAHIVCGFC</sequence>
<evidence type="ECO:0000313" key="2">
    <source>
        <dbReference type="Proteomes" id="UP001055879"/>
    </source>
</evidence>
<dbReference type="Proteomes" id="UP001055879">
    <property type="component" value="Linkage Group LG04"/>
</dbReference>
<gene>
    <name evidence="1" type="ORF">L6452_15465</name>
</gene>
<proteinExistence type="predicted"/>
<comment type="caution">
    <text evidence="1">The sequence shown here is derived from an EMBL/GenBank/DDBJ whole genome shotgun (WGS) entry which is preliminary data.</text>
</comment>
<name>A0ACB9CNN1_ARCLA</name>
<keyword evidence="2" id="KW-1185">Reference proteome</keyword>
<reference evidence="2" key="1">
    <citation type="journal article" date="2022" name="Mol. Ecol. Resour.">
        <title>The genomes of chicory, endive, great burdock and yacon provide insights into Asteraceae palaeo-polyploidization history and plant inulin production.</title>
        <authorList>
            <person name="Fan W."/>
            <person name="Wang S."/>
            <person name="Wang H."/>
            <person name="Wang A."/>
            <person name="Jiang F."/>
            <person name="Liu H."/>
            <person name="Zhao H."/>
            <person name="Xu D."/>
            <person name="Zhang Y."/>
        </authorList>
    </citation>
    <scope>NUCLEOTIDE SEQUENCE [LARGE SCALE GENOMIC DNA]</scope>
    <source>
        <strain evidence="2">cv. Niubang</strain>
    </source>
</reference>
<dbReference type="EMBL" id="CM042050">
    <property type="protein sequence ID" value="KAI3735938.1"/>
    <property type="molecule type" value="Genomic_DNA"/>
</dbReference>